<sequence length="46" mass="5284">MMERPLIPLLMIPWGIRKRLNANETMIEPMMIPADFKNAASKNNSV</sequence>
<reference evidence="1 2" key="1">
    <citation type="submission" date="2013-06" db="EMBL/GenBank/DDBJ databases">
        <title>Whole genome shotgun sequence of Bacillus selenatarsenatis SF-1.</title>
        <authorList>
            <person name="Kuroda M."/>
            <person name="Sei K."/>
            <person name="Yamashita M."/>
            <person name="Ike M."/>
        </authorList>
    </citation>
    <scope>NUCLEOTIDE SEQUENCE [LARGE SCALE GENOMIC DNA]</scope>
    <source>
        <strain evidence="1 2">SF-1</strain>
    </source>
</reference>
<evidence type="ECO:0000313" key="2">
    <source>
        <dbReference type="Proteomes" id="UP000031014"/>
    </source>
</evidence>
<dbReference type="AlphaFoldDB" id="A0A0A8X2K8"/>
<dbReference type="EMBL" id="BASE01000035">
    <property type="protein sequence ID" value="GAM13474.1"/>
    <property type="molecule type" value="Genomic_DNA"/>
</dbReference>
<keyword evidence="2" id="KW-1185">Reference proteome</keyword>
<accession>A0A0A8X2K8</accession>
<name>A0A0A8X2K8_MESS1</name>
<dbReference type="STRING" id="1321606.SAMD00020551_1619"/>
<protein>
    <submittedName>
        <fullName evidence="1">Uncharacterized protein</fullName>
    </submittedName>
</protein>
<gene>
    <name evidence="1" type="ORF">SAMD00020551_1619</name>
</gene>
<comment type="caution">
    <text evidence="1">The sequence shown here is derived from an EMBL/GenBank/DDBJ whole genome shotgun (WGS) entry which is preliminary data.</text>
</comment>
<organism evidence="1 2">
    <name type="scientific">Mesobacillus selenatarsenatis (strain DSM 18680 / JCM 14380 / FERM P-15431 / SF-1)</name>
    <dbReference type="NCBI Taxonomy" id="1321606"/>
    <lineage>
        <taxon>Bacteria</taxon>
        <taxon>Bacillati</taxon>
        <taxon>Bacillota</taxon>
        <taxon>Bacilli</taxon>
        <taxon>Bacillales</taxon>
        <taxon>Bacillaceae</taxon>
        <taxon>Mesobacillus</taxon>
    </lineage>
</organism>
<proteinExistence type="predicted"/>
<dbReference type="Proteomes" id="UP000031014">
    <property type="component" value="Unassembled WGS sequence"/>
</dbReference>
<evidence type="ECO:0000313" key="1">
    <source>
        <dbReference type="EMBL" id="GAM13474.1"/>
    </source>
</evidence>